<keyword evidence="2" id="KW-0547">Nucleotide-binding</keyword>
<dbReference type="InterPro" id="IPR045063">
    <property type="entry name" value="Dynamin_N"/>
</dbReference>
<dbReference type="SUPFAM" id="SSF52540">
    <property type="entry name" value="P-loop containing nucleoside triphosphate hydrolases"/>
    <property type="match status" value="1"/>
</dbReference>
<name>A0ABY3C698_9GAMM</name>
<sequence>MTTWLETCQKQLARLEKTSVLADKLITLGNKTGVDISQDLLRRLNIERPRLERQLERLHANRFEVAVIGLEKAGKSALLNAWLGQEILPSARERCTFTSTEIWSAQTEQDQLLFIQYYTKEEISKLQLQRRDALLGTLGERERKEIQEDFDDTEKHLSDILVFSKQKNGFTQRFTDIGEISEQLQSAVFKNRAQSLAIKRIQLKTVRLRSDRDIIFHDVPGFNSGILMHSEQAIERLKNCDAIIYAKEMKQPSITGPEKEMLVIADSEDPTIKVSDKVFVVLTQADAMDDQIDFKETYAKHRSYWPSVPERRLIPVCARAHLVEFGIPSEDTLRRTKSADDKAKMKKLGINDGMAALKESINYYIDNERSGVLERRCDALVSNIRQIANEVLLKLEPIYGVFDETEIQEDDLLGKEFNQWWGREWQRIKKDFDTWYAEVIQGRKEADALGSEHHELAALHSSYDEKIEFLLSNLNTAQADELKRIYTAGGTISMPDPREGNYKIREELFREIQKKFETELTDQLAQALQALIDQIALKTQSLLWDTEEVRKSLLHSDVDESLEQARIRHGFQVLFLRFSRVAVEAFIAKPLQARERLLKERAAEIKTLEAFYQGSDKAKREGGLTNYLRYGLWTKLAQGGTVSRAKAAEKPTAKNQVIQDIVNAVTAEAPSPVKKVIEELENTATVNEPSDFESVVAEINGDLAALQDYLKNSVFYAAGFITYCNQELERIRNRFKEMEDNDRQWIGIIRTAVKYEKNPNIPYNIIHTKRDFRMRREIAVELKEVRESCTNVF</sequence>
<evidence type="ECO:0000256" key="1">
    <source>
        <dbReference type="ARBA" id="ARBA00004370"/>
    </source>
</evidence>
<organism evidence="7 8">
    <name type="scientific">Candidatus Methylobacter oryzae</name>
    <dbReference type="NCBI Taxonomy" id="2497749"/>
    <lineage>
        <taxon>Bacteria</taxon>
        <taxon>Pseudomonadati</taxon>
        <taxon>Pseudomonadota</taxon>
        <taxon>Gammaproteobacteria</taxon>
        <taxon>Methylococcales</taxon>
        <taxon>Methylococcaceae</taxon>
        <taxon>Methylobacter</taxon>
    </lineage>
</organism>
<evidence type="ECO:0000256" key="4">
    <source>
        <dbReference type="ARBA" id="ARBA00023134"/>
    </source>
</evidence>
<keyword evidence="3" id="KW-0378">Hydrolase</keyword>
<evidence type="ECO:0000256" key="2">
    <source>
        <dbReference type="ARBA" id="ARBA00022741"/>
    </source>
</evidence>
<gene>
    <name evidence="7" type="ORF">EKO24_018330</name>
</gene>
<dbReference type="PANTHER" id="PTHR10465">
    <property type="entry name" value="TRANSMEMBRANE GTPASE FZO1"/>
    <property type="match status" value="1"/>
</dbReference>
<dbReference type="InterPro" id="IPR027094">
    <property type="entry name" value="Mitofusin_fam"/>
</dbReference>
<evidence type="ECO:0000256" key="5">
    <source>
        <dbReference type="ARBA" id="ARBA00023136"/>
    </source>
</evidence>
<dbReference type="Gene3D" id="3.40.50.300">
    <property type="entry name" value="P-loop containing nucleotide triphosphate hydrolases"/>
    <property type="match status" value="1"/>
</dbReference>
<dbReference type="EMBL" id="RYFG02000116">
    <property type="protein sequence ID" value="TRW90755.1"/>
    <property type="molecule type" value="Genomic_DNA"/>
</dbReference>
<comment type="caution">
    <text evidence="7">The sequence shown here is derived from an EMBL/GenBank/DDBJ whole genome shotgun (WGS) entry which is preliminary data.</text>
</comment>
<evidence type="ECO:0000256" key="3">
    <source>
        <dbReference type="ARBA" id="ARBA00022801"/>
    </source>
</evidence>
<evidence type="ECO:0000259" key="6">
    <source>
        <dbReference type="Pfam" id="PF00350"/>
    </source>
</evidence>
<evidence type="ECO:0000313" key="7">
    <source>
        <dbReference type="EMBL" id="TRW90755.1"/>
    </source>
</evidence>
<proteinExistence type="predicted"/>
<keyword evidence="8" id="KW-1185">Reference proteome</keyword>
<comment type="subcellular location">
    <subcellularLocation>
        <location evidence="1">Membrane</location>
    </subcellularLocation>
</comment>
<feature type="domain" description="Dynamin N-terminal" evidence="6">
    <location>
        <begin position="65"/>
        <end position="283"/>
    </location>
</feature>
<evidence type="ECO:0000313" key="8">
    <source>
        <dbReference type="Proteomes" id="UP000733744"/>
    </source>
</evidence>
<keyword evidence="4" id="KW-0342">GTP-binding</keyword>
<protein>
    <recommendedName>
        <fullName evidence="6">Dynamin N-terminal domain-containing protein</fullName>
    </recommendedName>
</protein>
<dbReference type="PANTHER" id="PTHR10465:SF0">
    <property type="entry name" value="SARCALUMENIN"/>
    <property type="match status" value="1"/>
</dbReference>
<accession>A0ABY3C698</accession>
<reference evidence="7 8" key="1">
    <citation type="journal article" date="2019" name="Antonie Van Leeuwenhoek">
        <title>Description of 'Ca. Methylobacter oryzae' KRF1, a novel species from the environmentally important Methylobacter clade 2.</title>
        <authorList>
            <person name="Khatri K."/>
            <person name="Mohite J.A."/>
            <person name="Pandit P.S."/>
            <person name="Bahulikar R."/>
            <person name="Rahalkar M.C."/>
        </authorList>
    </citation>
    <scope>NUCLEOTIDE SEQUENCE [LARGE SCALE GENOMIC DNA]</scope>
    <source>
        <strain evidence="7 8">KRF1</strain>
    </source>
</reference>
<keyword evidence="5" id="KW-0472">Membrane</keyword>
<dbReference type="Pfam" id="PF00350">
    <property type="entry name" value="Dynamin_N"/>
    <property type="match status" value="1"/>
</dbReference>
<dbReference type="InterPro" id="IPR027417">
    <property type="entry name" value="P-loop_NTPase"/>
</dbReference>
<dbReference type="Proteomes" id="UP000733744">
    <property type="component" value="Unassembled WGS sequence"/>
</dbReference>
<dbReference type="RefSeq" id="WP_127027443.1">
    <property type="nucleotide sequence ID" value="NZ_RYFG02000116.1"/>
</dbReference>